<reference evidence="1 2" key="1">
    <citation type="journal article" date="2018" name="BMC Genomics">
        <title>Comparative genome analyses reveal sequence features reflecting distinct modes of host-adaptation between dicot and monocot powdery mildew.</title>
        <authorList>
            <person name="Wu Y."/>
            <person name="Ma X."/>
            <person name="Pan Z."/>
            <person name="Kale S.D."/>
            <person name="Song Y."/>
            <person name="King H."/>
            <person name="Zhang Q."/>
            <person name="Presley C."/>
            <person name="Deng X."/>
            <person name="Wei C.I."/>
            <person name="Xiao S."/>
        </authorList>
    </citation>
    <scope>NUCLEOTIDE SEQUENCE [LARGE SCALE GENOMIC DNA]</scope>
    <source>
        <strain evidence="1">UMSG1</strain>
    </source>
</reference>
<dbReference type="EMBL" id="MCBS01012448">
    <property type="protein sequence ID" value="RKF84289.1"/>
    <property type="molecule type" value="Genomic_DNA"/>
</dbReference>
<sequence>MYKEEDKPVVVPQIRSEVGKMYPFFKDCVGAIDGALVFVSVTGEDRKREVQEGTNRCRKGFLATNKLSFVDFNMNFKLVFPGWEGTAHDTTVFDDTRRQGIFRTPRRKFWLADAGYT</sequence>
<gene>
    <name evidence="1" type="ORF">GcM1_124004</name>
</gene>
<proteinExistence type="predicted"/>
<dbReference type="PANTHER" id="PTHR22930">
    <property type="match status" value="1"/>
</dbReference>
<dbReference type="PANTHER" id="PTHR22930:SF251">
    <property type="entry name" value="DDE TNP4 DOMAIN-CONTAINING PROTEIN"/>
    <property type="match status" value="1"/>
</dbReference>
<name>A0A420JBW4_9PEZI</name>
<evidence type="ECO:0000313" key="2">
    <source>
        <dbReference type="Proteomes" id="UP000285326"/>
    </source>
</evidence>
<accession>A0A420JBW4</accession>
<dbReference type="Proteomes" id="UP000285326">
    <property type="component" value="Unassembled WGS sequence"/>
</dbReference>
<protein>
    <recommendedName>
        <fullName evidence="3">DDE Tnp4 domain-containing protein</fullName>
    </recommendedName>
</protein>
<dbReference type="AlphaFoldDB" id="A0A420JBW4"/>
<dbReference type="InterPro" id="IPR045249">
    <property type="entry name" value="HARBI1-like"/>
</dbReference>
<evidence type="ECO:0008006" key="3">
    <source>
        <dbReference type="Google" id="ProtNLM"/>
    </source>
</evidence>
<comment type="caution">
    <text evidence="1">The sequence shown here is derived from an EMBL/GenBank/DDBJ whole genome shotgun (WGS) entry which is preliminary data.</text>
</comment>
<organism evidence="1 2">
    <name type="scientific">Golovinomyces cichoracearum</name>
    <dbReference type="NCBI Taxonomy" id="62708"/>
    <lineage>
        <taxon>Eukaryota</taxon>
        <taxon>Fungi</taxon>
        <taxon>Dikarya</taxon>
        <taxon>Ascomycota</taxon>
        <taxon>Pezizomycotina</taxon>
        <taxon>Leotiomycetes</taxon>
        <taxon>Erysiphales</taxon>
        <taxon>Erysiphaceae</taxon>
        <taxon>Golovinomyces</taxon>
    </lineage>
</organism>
<evidence type="ECO:0000313" key="1">
    <source>
        <dbReference type="EMBL" id="RKF84289.1"/>
    </source>
</evidence>